<feature type="binding site" evidence="16">
    <location>
        <position position="79"/>
    </location>
    <ligand>
        <name>Zn(2+)</name>
        <dbReference type="ChEBI" id="CHEBI:29105"/>
        <note>catalytic</note>
    </ligand>
</feature>
<proteinExistence type="inferred from homology"/>
<dbReference type="InterPro" id="IPR016193">
    <property type="entry name" value="Cytidine_deaminase-like"/>
</dbReference>
<evidence type="ECO:0000256" key="4">
    <source>
        <dbReference type="ARBA" id="ARBA00005259"/>
    </source>
</evidence>
<keyword evidence="10 13" id="KW-0521">NADP</keyword>
<dbReference type="PROSITE" id="PS00903">
    <property type="entry name" value="CYT_DCMP_DEAMINASES_1"/>
    <property type="match status" value="1"/>
</dbReference>
<keyword evidence="19" id="KW-1185">Reference proteome</keyword>
<feature type="binding site" evidence="15">
    <location>
        <position position="208"/>
    </location>
    <ligand>
        <name>substrate</name>
    </ligand>
</feature>
<feature type="binding site" evidence="15">
    <location>
        <position position="204"/>
    </location>
    <ligand>
        <name>NADP(+)</name>
        <dbReference type="ChEBI" id="CHEBI:58349"/>
    </ligand>
</feature>
<comment type="pathway">
    <text evidence="2 13">Cofactor biosynthesis; riboflavin biosynthesis; 5-amino-6-(D-ribitylamino)uracil from GTP: step 2/4.</text>
</comment>
<dbReference type="InterPro" id="IPR002734">
    <property type="entry name" value="RibDG_C"/>
</dbReference>
<evidence type="ECO:0000256" key="9">
    <source>
        <dbReference type="ARBA" id="ARBA00022833"/>
    </source>
</evidence>
<feature type="binding site" evidence="15">
    <location>
        <position position="174"/>
    </location>
    <ligand>
        <name>NADP(+)</name>
        <dbReference type="ChEBI" id="CHEBI:58349"/>
    </ligand>
</feature>
<dbReference type="Gene3D" id="3.40.140.10">
    <property type="entry name" value="Cytidine Deaminase, domain 2"/>
    <property type="match status" value="1"/>
</dbReference>
<dbReference type="InterPro" id="IPR011549">
    <property type="entry name" value="RibD_C"/>
</dbReference>
<evidence type="ECO:0000256" key="5">
    <source>
        <dbReference type="ARBA" id="ARBA00007417"/>
    </source>
</evidence>
<dbReference type="CDD" id="cd01284">
    <property type="entry name" value="Riboflavin_deaminase-reductase"/>
    <property type="match status" value="1"/>
</dbReference>
<dbReference type="SUPFAM" id="SSF53597">
    <property type="entry name" value="Dihydrofolate reductase-like"/>
    <property type="match status" value="1"/>
</dbReference>
<feature type="active site" description="Proton donor" evidence="14">
    <location>
        <position position="56"/>
    </location>
</feature>
<feature type="binding site" evidence="16">
    <location>
        <position position="54"/>
    </location>
    <ligand>
        <name>Zn(2+)</name>
        <dbReference type="ChEBI" id="CHEBI:29105"/>
        <note>catalytic</note>
    </ligand>
</feature>
<evidence type="ECO:0000256" key="10">
    <source>
        <dbReference type="ARBA" id="ARBA00022857"/>
    </source>
</evidence>
<organism evidence="18 19">
    <name type="scientific">Elongatibacter sediminis</name>
    <dbReference type="NCBI Taxonomy" id="3119006"/>
    <lineage>
        <taxon>Bacteria</taxon>
        <taxon>Pseudomonadati</taxon>
        <taxon>Pseudomonadota</taxon>
        <taxon>Gammaproteobacteria</taxon>
        <taxon>Chromatiales</taxon>
        <taxon>Wenzhouxiangellaceae</taxon>
        <taxon>Elongatibacter</taxon>
    </lineage>
</organism>
<dbReference type="PROSITE" id="PS51747">
    <property type="entry name" value="CYT_DCMP_DEAMINASES_2"/>
    <property type="match status" value="1"/>
</dbReference>
<evidence type="ECO:0000256" key="13">
    <source>
        <dbReference type="PIRNR" id="PIRNR006769"/>
    </source>
</evidence>
<dbReference type="Proteomes" id="UP001359886">
    <property type="component" value="Unassembled WGS sequence"/>
</dbReference>
<feature type="binding site" evidence="15">
    <location>
        <position position="158"/>
    </location>
    <ligand>
        <name>NADP(+)</name>
        <dbReference type="ChEBI" id="CHEBI:58349"/>
    </ligand>
</feature>
<dbReference type="NCBIfam" id="TIGR00326">
    <property type="entry name" value="eubact_ribD"/>
    <property type="match status" value="1"/>
</dbReference>
<evidence type="ECO:0000256" key="8">
    <source>
        <dbReference type="ARBA" id="ARBA00022801"/>
    </source>
</evidence>
<keyword evidence="9 13" id="KW-0862">Zinc</keyword>
<dbReference type="FunFam" id="3.40.140.10:FF:000025">
    <property type="entry name" value="Riboflavin biosynthesis protein RibD"/>
    <property type="match status" value="1"/>
</dbReference>
<dbReference type="InterPro" id="IPR050765">
    <property type="entry name" value="Riboflavin_Biosynth_HTPR"/>
</dbReference>
<dbReference type="PIRSF" id="PIRSF006769">
    <property type="entry name" value="RibD"/>
    <property type="match status" value="1"/>
</dbReference>
<dbReference type="RefSeq" id="WP_354696337.1">
    <property type="nucleotide sequence ID" value="NZ_JAZHOG010000011.1"/>
</dbReference>
<evidence type="ECO:0000256" key="14">
    <source>
        <dbReference type="PIRSR" id="PIRSR006769-1"/>
    </source>
</evidence>
<comment type="function">
    <text evidence="1 13">Converts 2,5-diamino-6-(ribosylamino)-4(3h)-pyrimidinone 5'-phosphate into 5-amino-6-(ribosylamino)-2,4(1h,3h)-pyrimidinedione 5'-phosphate.</text>
</comment>
<feature type="binding site" evidence="15">
    <location>
        <position position="226"/>
    </location>
    <ligand>
        <name>NADP(+)</name>
        <dbReference type="ChEBI" id="CHEBI:58349"/>
    </ligand>
</feature>
<feature type="binding site" evidence="15">
    <location>
        <begin position="296"/>
        <end position="302"/>
    </location>
    <ligand>
        <name>NADP(+)</name>
        <dbReference type="ChEBI" id="CHEBI:58349"/>
    </ligand>
</feature>
<feature type="binding site" evidence="15">
    <location>
        <position position="172"/>
    </location>
    <ligand>
        <name>substrate</name>
    </ligand>
</feature>
<comment type="caution">
    <text evidence="18">The sequence shown here is derived from an EMBL/GenBank/DDBJ whole genome shotgun (WGS) entry which is preliminary data.</text>
</comment>
<dbReference type="EMBL" id="JAZHOG010000011">
    <property type="protein sequence ID" value="MEJ8569012.1"/>
    <property type="molecule type" value="Genomic_DNA"/>
</dbReference>
<feature type="binding site" evidence="15">
    <location>
        <position position="188"/>
    </location>
    <ligand>
        <name>substrate</name>
    </ligand>
</feature>
<dbReference type="InterPro" id="IPR024072">
    <property type="entry name" value="DHFR-like_dom_sf"/>
</dbReference>
<dbReference type="GO" id="GO:0008835">
    <property type="term" value="F:diaminohydroxyphosphoribosylaminopyrimidine deaminase activity"/>
    <property type="evidence" value="ECO:0007669"/>
    <property type="project" value="UniProtKB-EC"/>
</dbReference>
<comment type="pathway">
    <text evidence="3 13">Cofactor biosynthesis; riboflavin biosynthesis; 5-amino-6-(D-ribitylamino)uracil from GTP: step 3/4.</text>
</comment>
<dbReference type="GO" id="GO:0050661">
    <property type="term" value="F:NADP binding"/>
    <property type="evidence" value="ECO:0007669"/>
    <property type="project" value="InterPro"/>
</dbReference>
<feature type="binding site" evidence="15">
    <location>
        <position position="294"/>
    </location>
    <ligand>
        <name>substrate</name>
    </ligand>
</feature>
<evidence type="ECO:0000259" key="17">
    <source>
        <dbReference type="PROSITE" id="PS51747"/>
    </source>
</evidence>
<dbReference type="Gene3D" id="3.40.430.10">
    <property type="entry name" value="Dihydrofolate Reductase, subunit A"/>
    <property type="match status" value="1"/>
</dbReference>
<evidence type="ECO:0000256" key="1">
    <source>
        <dbReference type="ARBA" id="ARBA00002151"/>
    </source>
</evidence>
<evidence type="ECO:0000256" key="15">
    <source>
        <dbReference type="PIRSR" id="PIRSR006769-2"/>
    </source>
</evidence>
<dbReference type="EC" id="1.1.1.193" evidence="13"/>
<sequence length="373" mass="38718">MSFSAFDHASMSQALRLAALGMNTTRPNPRVGCVLAVRNEVVAEGWHEVAGGPHAEVAALDKAGPAARGSTAYVTLEPCSHHGRTPPCADRLIEAGIERVVVASVDPNHAVNGTGLERLRAAGIAVQTGLLGDQAEALNAGFFKRMRSGRPWLRVKAAISLDGRTGLSNGDSKWITSAASRRDVQAWRARSCAMLTGLGTVMADNPSLTARVEDPPLRPLRVIADSHWRTPPGSRVLDDPGTALIAGLADSAIPPELADTGVTCLPLPGSVDGVDLGALLDGLGERGINEVQVEAGARLCGSLLRGGFVDEVLVYLAPVLLGEGGPGPFALGELESMAGRTYLEVIETCAVGPDLRLRLTPGTGESADAAGDE</sequence>
<dbReference type="GO" id="GO:0008270">
    <property type="term" value="F:zinc ion binding"/>
    <property type="evidence" value="ECO:0007669"/>
    <property type="project" value="InterPro"/>
</dbReference>
<reference evidence="18 19" key="1">
    <citation type="submission" date="2024-02" db="EMBL/GenBank/DDBJ databases">
        <title>A novel Wenzhouxiangellaceae bacterium, isolated from coastal sediments.</title>
        <authorList>
            <person name="Du Z.-J."/>
            <person name="Ye Y.-Q."/>
            <person name="Zhang X.-Y."/>
        </authorList>
    </citation>
    <scope>NUCLEOTIDE SEQUENCE [LARGE SCALE GENOMIC DNA]</scope>
    <source>
        <strain evidence="18 19">CH-27</strain>
    </source>
</reference>
<feature type="binding site" evidence="16">
    <location>
        <position position="88"/>
    </location>
    <ligand>
        <name>Zn(2+)</name>
        <dbReference type="ChEBI" id="CHEBI:29105"/>
        <note>catalytic</note>
    </ligand>
</feature>
<gene>
    <name evidence="18" type="primary">ribD</name>
    <name evidence="18" type="ORF">V3330_15380</name>
</gene>
<evidence type="ECO:0000313" key="19">
    <source>
        <dbReference type="Proteomes" id="UP001359886"/>
    </source>
</evidence>
<feature type="domain" description="CMP/dCMP-type deaminase" evidence="17">
    <location>
        <begin position="6"/>
        <end position="127"/>
    </location>
</feature>
<name>A0AAW9RAI1_9GAMM</name>
<keyword evidence="7 13" id="KW-0479">Metal-binding</keyword>
<dbReference type="NCBIfam" id="TIGR00227">
    <property type="entry name" value="ribD_Cterm"/>
    <property type="match status" value="1"/>
</dbReference>
<dbReference type="SUPFAM" id="SSF53927">
    <property type="entry name" value="Cytidine deaminase-like"/>
    <property type="match status" value="1"/>
</dbReference>
<evidence type="ECO:0000256" key="7">
    <source>
        <dbReference type="ARBA" id="ARBA00022723"/>
    </source>
</evidence>
<feature type="binding site" evidence="15">
    <location>
        <position position="211"/>
    </location>
    <ligand>
        <name>substrate</name>
    </ligand>
</feature>
<comment type="similarity">
    <text evidence="5 13">In the C-terminal section; belongs to the HTP reductase family.</text>
</comment>
<evidence type="ECO:0000313" key="18">
    <source>
        <dbReference type="EMBL" id="MEJ8569012.1"/>
    </source>
</evidence>
<dbReference type="InterPro" id="IPR002125">
    <property type="entry name" value="CMP_dCMP_dom"/>
</dbReference>
<dbReference type="PANTHER" id="PTHR38011">
    <property type="entry name" value="DIHYDROFOLATE REDUCTASE FAMILY PROTEIN (AFU_ORTHOLOGUE AFUA_8G06820)"/>
    <property type="match status" value="1"/>
</dbReference>
<dbReference type="Pfam" id="PF00383">
    <property type="entry name" value="dCMP_cyt_deam_1"/>
    <property type="match status" value="1"/>
</dbReference>
<comment type="cofactor">
    <cofactor evidence="13 16">
        <name>Zn(2+)</name>
        <dbReference type="ChEBI" id="CHEBI:29105"/>
    </cofactor>
    <text evidence="13 16">Binds 1 zinc ion.</text>
</comment>
<keyword evidence="8 13" id="KW-0378">Hydrolase</keyword>
<evidence type="ECO:0000256" key="16">
    <source>
        <dbReference type="PIRSR" id="PIRSR006769-3"/>
    </source>
</evidence>
<evidence type="ECO:0000256" key="12">
    <source>
        <dbReference type="ARBA" id="ARBA00023268"/>
    </source>
</evidence>
<comment type="similarity">
    <text evidence="4 13">In the N-terminal section; belongs to the cytidine and deoxycytidylate deaminase family.</text>
</comment>
<keyword evidence="11 13" id="KW-0560">Oxidoreductase</keyword>
<evidence type="ECO:0000256" key="11">
    <source>
        <dbReference type="ARBA" id="ARBA00023002"/>
    </source>
</evidence>
<evidence type="ECO:0000256" key="6">
    <source>
        <dbReference type="ARBA" id="ARBA00022619"/>
    </source>
</evidence>
<keyword evidence="12" id="KW-0511">Multifunctional enzyme</keyword>
<dbReference type="Pfam" id="PF01872">
    <property type="entry name" value="RibD_C"/>
    <property type="match status" value="1"/>
</dbReference>
<dbReference type="InterPro" id="IPR016192">
    <property type="entry name" value="APOBEC/CMP_deaminase_Zn-bd"/>
</dbReference>
<dbReference type="EC" id="3.5.4.26" evidence="13"/>
<dbReference type="PANTHER" id="PTHR38011:SF7">
    <property type="entry name" value="2,5-DIAMINO-6-RIBOSYLAMINO-4(3H)-PYRIMIDINONE 5'-PHOSPHATE REDUCTASE"/>
    <property type="match status" value="1"/>
</dbReference>
<dbReference type="InterPro" id="IPR004794">
    <property type="entry name" value="Eubact_RibD"/>
</dbReference>
<keyword evidence="6 13" id="KW-0686">Riboflavin biosynthesis</keyword>
<accession>A0AAW9RAI1</accession>
<evidence type="ECO:0000256" key="2">
    <source>
        <dbReference type="ARBA" id="ARBA00004882"/>
    </source>
</evidence>
<dbReference type="AlphaFoldDB" id="A0AAW9RAI1"/>
<comment type="catalytic activity">
    <reaction evidence="13">
        <text>2,5-diamino-6-hydroxy-4-(5-phosphoribosylamino)-pyrimidine + H2O + H(+) = 5-amino-6-(5-phospho-D-ribosylamino)uracil + NH4(+)</text>
        <dbReference type="Rhea" id="RHEA:21868"/>
        <dbReference type="ChEBI" id="CHEBI:15377"/>
        <dbReference type="ChEBI" id="CHEBI:15378"/>
        <dbReference type="ChEBI" id="CHEBI:28938"/>
        <dbReference type="ChEBI" id="CHEBI:58453"/>
        <dbReference type="ChEBI" id="CHEBI:58614"/>
        <dbReference type="EC" id="3.5.4.26"/>
    </reaction>
</comment>
<dbReference type="GO" id="GO:0008703">
    <property type="term" value="F:5-amino-6-(5-phosphoribosylamino)uracil reductase activity"/>
    <property type="evidence" value="ECO:0007669"/>
    <property type="project" value="UniProtKB-EC"/>
</dbReference>
<evidence type="ECO:0000256" key="3">
    <source>
        <dbReference type="ARBA" id="ARBA00004910"/>
    </source>
</evidence>
<protein>
    <recommendedName>
        <fullName evidence="13">Riboflavin biosynthesis protein RibD</fullName>
    </recommendedName>
    <domain>
        <recommendedName>
            <fullName evidence="13">Diaminohydroxyphosphoribosylaminopyrimidine deaminase</fullName>
            <shortName evidence="13">DRAP deaminase</shortName>
            <ecNumber evidence="13">3.5.4.26</ecNumber>
        </recommendedName>
        <alternativeName>
            <fullName evidence="13">Riboflavin-specific deaminase</fullName>
        </alternativeName>
    </domain>
    <domain>
        <recommendedName>
            <fullName evidence="13">5-amino-6-(5-phosphoribosylamino)uracil reductase</fullName>
            <ecNumber evidence="13">1.1.1.193</ecNumber>
        </recommendedName>
        <alternativeName>
            <fullName evidence="13">HTP reductase</fullName>
        </alternativeName>
    </domain>
</protein>
<feature type="binding site" evidence="15">
    <location>
        <position position="200"/>
    </location>
    <ligand>
        <name>NADP(+)</name>
        <dbReference type="ChEBI" id="CHEBI:58349"/>
    </ligand>
</feature>
<dbReference type="GO" id="GO:0009231">
    <property type="term" value="P:riboflavin biosynthetic process"/>
    <property type="evidence" value="ECO:0007669"/>
    <property type="project" value="UniProtKB-KW"/>
</dbReference>
<comment type="catalytic activity">
    <reaction evidence="13">
        <text>5-amino-6-(5-phospho-D-ribitylamino)uracil + NADP(+) = 5-amino-6-(5-phospho-D-ribosylamino)uracil + NADPH + H(+)</text>
        <dbReference type="Rhea" id="RHEA:17845"/>
        <dbReference type="ChEBI" id="CHEBI:15378"/>
        <dbReference type="ChEBI" id="CHEBI:57783"/>
        <dbReference type="ChEBI" id="CHEBI:58349"/>
        <dbReference type="ChEBI" id="CHEBI:58421"/>
        <dbReference type="ChEBI" id="CHEBI:58453"/>
        <dbReference type="EC" id="1.1.1.193"/>
    </reaction>
</comment>